<name>A0A512DAR9_9CELL</name>
<protein>
    <submittedName>
        <fullName evidence="2">VOC family protein</fullName>
    </submittedName>
</protein>
<evidence type="ECO:0000259" key="1">
    <source>
        <dbReference type="Pfam" id="PF00903"/>
    </source>
</evidence>
<dbReference type="InterPro" id="IPR029068">
    <property type="entry name" value="Glyas_Bleomycin-R_OHBP_Dase"/>
</dbReference>
<proteinExistence type="predicted"/>
<dbReference type="Pfam" id="PF00903">
    <property type="entry name" value="Glyoxalase"/>
    <property type="match status" value="1"/>
</dbReference>
<evidence type="ECO:0000313" key="2">
    <source>
        <dbReference type="EMBL" id="GEO33558.1"/>
    </source>
</evidence>
<sequence length="136" mass="14888">MTAPTPYLHLPGTARDALTFYGEVFGCAVQLHTFEEFGRTDGPPDAIAHGYLVEGPVELFAADVTGDDPPFRCEGLMFALLGTSAPSVLRSWFRRLAEGGRVVDDLQTRPWGATDGQVVDRHGLHWLVGFEGQDDR</sequence>
<comment type="caution">
    <text evidence="2">The sequence shown here is derived from an EMBL/GenBank/DDBJ whole genome shotgun (WGS) entry which is preliminary data.</text>
</comment>
<reference evidence="2 3" key="1">
    <citation type="submission" date="2019-07" db="EMBL/GenBank/DDBJ databases">
        <title>Whole genome shotgun sequence of Cellulomonas aerilata NBRC 106308.</title>
        <authorList>
            <person name="Hosoyama A."/>
            <person name="Uohara A."/>
            <person name="Ohji S."/>
            <person name="Ichikawa N."/>
        </authorList>
    </citation>
    <scope>NUCLEOTIDE SEQUENCE [LARGE SCALE GENOMIC DNA]</scope>
    <source>
        <strain evidence="2 3">NBRC 106308</strain>
    </source>
</reference>
<dbReference type="PANTHER" id="PTHR33990:SF1">
    <property type="entry name" value="PROTEIN YJDN"/>
    <property type="match status" value="1"/>
</dbReference>
<dbReference type="Proteomes" id="UP000321181">
    <property type="component" value="Unassembled WGS sequence"/>
</dbReference>
<accession>A0A512DAR9</accession>
<dbReference type="InterPro" id="IPR004360">
    <property type="entry name" value="Glyas_Fos-R_dOase_dom"/>
</dbReference>
<evidence type="ECO:0000313" key="3">
    <source>
        <dbReference type="Proteomes" id="UP000321181"/>
    </source>
</evidence>
<dbReference type="SUPFAM" id="SSF54593">
    <property type="entry name" value="Glyoxalase/Bleomycin resistance protein/Dihydroxybiphenyl dioxygenase"/>
    <property type="match status" value="1"/>
</dbReference>
<dbReference type="Gene3D" id="3.10.180.10">
    <property type="entry name" value="2,3-Dihydroxybiphenyl 1,2-Dioxygenase, domain 1"/>
    <property type="match status" value="1"/>
</dbReference>
<keyword evidence="3" id="KW-1185">Reference proteome</keyword>
<dbReference type="RefSeq" id="WP_146901679.1">
    <property type="nucleotide sequence ID" value="NZ_BAAARM010000002.1"/>
</dbReference>
<dbReference type="EMBL" id="BJYY01000010">
    <property type="protein sequence ID" value="GEO33558.1"/>
    <property type="molecule type" value="Genomic_DNA"/>
</dbReference>
<dbReference type="PANTHER" id="PTHR33990">
    <property type="entry name" value="PROTEIN YJDN-RELATED"/>
    <property type="match status" value="1"/>
</dbReference>
<feature type="domain" description="Glyoxalase/fosfomycin resistance/dioxygenase" evidence="1">
    <location>
        <begin position="15"/>
        <end position="126"/>
    </location>
</feature>
<organism evidence="2 3">
    <name type="scientific">Cellulomonas aerilata</name>
    <dbReference type="NCBI Taxonomy" id="515326"/>
    <lineage>
        <taxon>Bacteria</taxon>
        <taxon>Bacillati</taxon>
        <taxon>Actinomycetota</taxon>
        <taxon>Actinomycetes</taxon>
        <taxon>Micrococcales</taxon>
        <taxon>Cellulomonadaceae</taxon>
        <taxon>Cellulomonas</taxon>
    </lineage>
</organism>
<gene>
    <name evidence="2" type="ORF">CAE01nite_12830</name>
</gene>
<dbReference type="AlphaFoldDB" id="A0A512DAR9"/>
<dbReference type="OrthoDB" id="9795306at2"/>